<name>A0ABM1JS74_GEKJA</name>
<keyword evidence="5" id="KW-0378">Hydrolase</keyword>
<evidence type="ECO:0000256" key="4">
    <source>
        <dbReference type="ARBA" id="ARBA00023295"/>
    </source>
</evidence>
<dbReference type="SUPFAM" id="SSF51445">
    <property type="entry name" value="(Trans)glycosidases"/>
    <property type="match status" value="1"/>
</dbReference>
<gene>
    <name evidence="8" type="primary">LOC107108395</name>
</gene>
<evidence type="ECO:0000313" key="7">
    <source>
        <dbReference type="Proteomes" id="UP000694871"/>
    </source>
</evidence>
<evidence type="ECO:0000256" key="3">
    <source>
        <dbReference type="ARBA" id="ARBA00023157"/>
    </source>
</evidence>
<feature type="region of interest" description="Disordered" evidence="6">
    <location>
        <begin position="449"/>
        <end position="471"/>
    </location>
</feature>
<comment type="similarity">
    <text evidence="2 5">Belongs to the glycosyl hydrolase 56 family.</text>
</comment>
<dbReference type="EC" id="3.2.1.35" evidence="5"/>
<dbReference type="PRINTS" id="PR00846">
    <property type="entry name" value="GLHYDRLASE56"/>
</dbReference>
<dbReference type="PANTHER" id="PTHR11769:SF7">
    <property type="entry name" value="HYALURONIDASE-4"/>
    <property type="match status" value="1"/>
</dbReference>
<keyword evidence="3" id="KW-1015">Disulfide bond</keyword>
<organism evidence="7 8">
    <name type="scientific">Gekko japonicus</name>
    <name type="common">Schlegel's Japanese gecko</name>
    <dbReference type="NCBI Taxonomy" id="146911"/>
    <lineage>
        <taxon>Eukaryota</taxon>
        <taxon>Metazoa</taxon>
        <taxon>Chordata</taxon>
        <taxon>Craniata</taxon>
        <taxon>Vertebrata</taxon>
        <taxon>Euteleostomi</taxon>
        <taxon>Lepidosauria</taxon>
        <taxon>Squamata</taxon>
        <taxon>Bifurcata</taxon>
        <taxon>Gekkota</taxon>
        <taxon>Gekkonidae</taxon>
        <taxon>Gekkoninae</taxon>
        <taxon>Gekko</taxon>
    </lineage>
</organism>
<sequence>MVLLKTEILLSVTQQIHLSAWLQISFIWTSALRPTQLPVLQRKPFIAAWNAPTDHCSMRYNVTIDLRVFHVIGSPFARARRQNVTIFYVNRLGYYPWYTPQDVPVNGGLPQNFSLQAHLEKASRDINYYIPDKDFTGLAVIDWEHWRPQWDRNWSRKDIYRRQSRKLISEMQVNVSANTVEYLAKLSFEQSAKAFMKETIELGIRKRPKGLWGYYLYPDCHNYNFYDQNYTGSCPESEVLRNNELSWLWNSSAALYPSIGVKKSLGNSENILRFSQFRVHESMRIASMTSHDYALPVFVYTRLGYKDEPLLFLSEQDLVSTIGESAALGAAGIVIWGDMNLTSSEVSCTKVKQFIASELGFYIINVTRAVEVCSRHLCQNNGRCVRRNWKSLDYLHLNPNSFQIKASEDQGFTVRGKASHSDLQIMSEKFTCHCYQGFKGGDCREDKTSDLTEQGTGAADTTAEARQKHSESLQPPGFLRLSLFWFLRLGTGLIKNASCALLPTILCPVKVLACLALIEDRQGKVASTSGQLVQRERSDGKPESKVMEAFQVECYKGPSRNEGIEINTVGQLCKLPADKLNGLQVLIDKVRAKKKIALLELQQLVGHLNFACKVVAPSWEFVRRLYGEIPSACSGSQPVPDSYACGGVADWWAEADRAIRLALTPSTRRAYKRAVSLLFSTGYKSMNNGNPRVTWVMMDQRKIPYQYGVCRILFTSSPDKMT</sequence>
<accession>A0ABM1JS74</accession>
<evidence type="ECO:0000256" key="6">
    <source>
        <dbReference type="SAM" id="MobiDB-lite"/>
    </source>
</evidence>
<dbReference type="RefSeq" id="XP_015264311.1">
    <property type="nucleotide sequence ID" value="XM_015408825.1"/>
</dbReference>
<evidence type="ECO:0000256" key="2">
    <source>
        <dbReference type="ARBA" id="ARBA00008871"/>
    </source>
</evidence>
<dbReference type="InterPro" id="IPR018155">
    <property type="entry name" value="Hyaluronidase"/>
</dbReference>
<dbReference type="InterPro" id="IPR013785">
    <property type="entry name" value="Aldolase_TIM"/>
</dbReference>
<dbReference type="Pfam" id="PF01630">
    <property type="entry name" value="Glyco_hydro_56"/>
    <property type="match status" value="1"/>
</dbReference>
<dbReference type="Proteomes" id="UP000694871">
    <property type="component" value="Unplaced"/>
</dbReference>
<dbReference type="InterPro" id="IPR017853">
    <property type="entry name" value="GH"/>
</dbReference>
<evidence type="ECO:0000313" key="8">
    <source>
        <dbReference type="RefSeq" id="XP_015264311.1"/>
    </source>
</evidence>
<comment type="catalytic activity">
    <reaction evidence="1 5">
        <text>Random hydrolysis of (1-&gt;4)-linkages between N-acetyl-beta-D-glucosamine and D-glucuronate residues in hyaluronate.</text>
        <dbReference type="EC" id="3.2.1.35"/>
    </reaction>
</comment>
<dbReference type="GeneID" id="107108395"/>
<reference evidence="8" key="1">
    <citation type="submission" date="2025-08" db="UniProtKB">
        <authorList>
            <consortium name="RefSeq"/>
        </authorList>
    </citation>
    <scope>IDENTIFICATION</scope>
</reference>
<dbReference type="Gene3D" id="3.20.20.70">
    <property type="entry name" value="Aldolase class I"/>
    <property type="match status" value="1"/>
</dbReference>
<keyword evidence="7" id="KW-1185">Reference proteome</keyword>
<evidence type="ECO:0000256" key="1">
    <source>
        <dbReference type="ARBA" id="ARBA00000251"/>
    </source>
</evidence>
<keyword evidence="4 5" id="KW-0326">Glycosidase</keyword>
<evidence type="ECO:0000256" key="5">
    <source>
        <dbReference type="RuleBase" id="RU610713"/>
    </source>
</evidence>
<proteinExistence type="inferred from homology"/>
<protein>
    <recommendedName>
        <fullName evidence="5">Hyaluronidase</fullName>
        <ecNumber evidence="5">3.2.1.35</ecNumber>
    </recommendedName>
</protein>
<dbReference type="PANTHER" id="PTHR11769">
    <property type="entry name" value="HYALURONIDASE"/>
    <property type="match status" value="1"/>
</dbReference>